<dbReference type="InterPro" id="IPR013762">
    <property type="entry name" value="Integrase-like_cat_sf"/>
</dbReference>
<dbReference type="PANTHER" id="PTHR30349">
    <property type="entry name" value="PHAGE INTEGRASE-RELATED"/>
    <property type="match status" value="1"/>
</dbReference>
<dbReference type="Gene3D" id="1.10.150.130">
    <property type="match status" value="1"/>
</dbReference>
<dbReference type="GO" id="GO:0003677">
    <property type="term" value="F:DNA binding"/>
    <property type="evidence" value="ECO:0007669"/>
    <property type="project" value="UniProtKB-UniRule"/>
</dbReference>
<dbReference type="PROSITE" id="PS51900">
    <property type="entry name" value="CB"/>
    <property type="match status" value="1"/>
</dbReference>
<reference evidence="8 9" key="1">
    <citation type="journal article" date="2015" name="Genome Announc.">
        <title>Draft Genome Sequence of Burkholderia sp. Strain PML1(12), an Ectomycorrhizosphere-Inhabiting Bacterium with Effective Mineral-Weathering Ability.</title>
        <authorList>
            <person name="Uroz S."/>
            <person name="Oger P."/>
        </authorList>
    </citation>
    <scope>NUCLEOTIDE SEQUENCE [LARGE SCALE GENOMIC DNA]</scope>
    <source>
        <strain evidence="9">PML1(12)</strain>
    </source>
</reference>
<dbReference type="InterPro" id="IPR050090">
    <property type="entry name" value="Tyrosine_recombinase_XerCD"/>
</dbReference>
<evidence type="ECO:0000313" key="9">
    <source>
        <dbReference type="Proteomes" id="UP000035963"/>
    </source>
</evidence>
<sequence>MKLPEAVAAYVAYKQSLGMRFATEARTLKSFYRMLGNIDIREVDADRVYAFLAGNGPITAFWHRKLSALRSFYRFAIARGYTTSSPLPLTVPKEPRTFVPYIYSREEMKRLLAATADRERCNLSSLTCRTLLLLLYGTGLRIGEAVGLNLADVDLDSGILCIRESKFYRTRLVPTGPDLTSVLAQYAAERNKWPPLNPDVAFLLTKRGQRLSRAGAEQAFKHLRDRAQVRRDDSARYQPRLHDLRHTYTVTRLVSWYREGADVQRLLPQLATYLGHVHIAATQHYLTMTPELLRQASLRFERYARGGDNHA</sequence>
<evidence type="ECO:0000313" key="8">
    <source>
        <dbReference type="EMBL" id="KLU27223.1"/>
    </source>
</evidence>
<protein>
    <submittedName>
        <fullName evidence="8">Integrase</fullName>
    </submittedName>
</protein>
<dbReference type="GO" id="GO:0015074">
    <property type="term" value="P:DNA integration"/>
    <property type="evidence" value="ECO:0007669"/>
    <property type="project" value="UniProtKB-KW"/>
</dbReference>
<dbReference type="OrthoDB" id="662444at2"/>
<dbReference type="PROSITE" id="PS51898">
    <property type="entry name" value="TYR_RECOMBINASE"/>
    <property type="match status" value="1"/>
</dbReference>
<gene>
    <name evidence="8" type="ORF">EOS_05460</name>
</gene>
<dbReference type="PANTHER" id="PTHR30349:SF81">
    <property type="entry name" value="TYROSINE RECOMBINASE XERC"/>
    <property type="match status" value="1"/>
</dbReference>
<dbReference type="EMBL" id="AEJF01000050">
    <property type="protein sequence ID" value="KLU27223.1"/>
    <property type="molecule type" value="Genomic_DNA"/>
</dbReference>
<evidence type="ECO:0000256" key="5">
    <source>
        <dbReference type="PROSITE-ProRule" id="PRU01248"/>
    </source>
</evidence>
<keyword evidence="2" id="KW-0229">DNA integration</keyword>
<evidence type="ECO:0000256" key="2">
    <source>
        <dbReference type="ARBA" id="ARBA00022908"/>
    </source>
</evidence>
<keyword evidence="3 5" id="KW-0238">DNA-binding</keyword>
<evidence type="ECO:0000256" key="1">
    <source>
        <dbReference type="ARBA" id="ARBA00022829"/>
    </source>
</evidence>
<name>A0A0J1G4V5_9BURK</name>
<dbReference type="InterPro" id="IPR010998">
    <property type="entry name" value="Integrase_recombinase_N"/>
</dbReference>
<proteinExistence type="predicted"/>
<dbReference type="AlphaFoldDB" id="A0A0J1G4V5"/>
<evidence type="ECO:0000256" key="4">
    <source>
        <dbReference type="ARBA" id="ARBA00023172"/>
    </source>
</evidence>
<dbReference type="InterPro" id="IPR011010">
    <property type="entry name" value="DNA_brk_join_enz"/>
</dbReference>
<dbReference type="InterPro" id="IPR044068">
    <property type="entry name" value="CB"/>
</dbReference>
<dbReference type="Gene3D" id="1.10.443.10">
    <property type="entry name" value="Intergrase catalytic core"/>
    <property type="match status" value="1"/>
</dbReference>
<accession>A0A0J1G4V5</accession>
<dbReference type="Pfam" id="PF00589">
    <property type="entry name" value="Phage_integrase"/>
    <property type="match status" value="1"/>
</dbReference>
<comment type="caution">
    <text evidence="8">The sequence shown here is derived from an EMBL/GenBank/DDBJ whole genome shotgun (WGS) entry which is preliminary data.</text>
</comment>
<dbReference type="GO" id="GO:0007059">
    <property type="term" value="P:chromosome segregation"/>
    <property type="evidence" value="ECO:0007669"/>
    <property type="project" value="UniProtKB-KW"/>
</dbReference>
<dbReference type="InterPro" id="IPR002104">
    <property type="entry name" value="Integrase_catalytic"/>
</dbReference>
<keyword evidence="4" id="KW-0233">DNA recombination</keyword>
<dbReference type="Proteomes" id="UP000035963">
    <property type="component" value="Unassembled WGS sequence"/>
</dbReference>
<dbReference type="RefSeq" id="WP_047845593.1">
    <property type="nucleotide sequence ID" value="NZ_AEJF01000050.1"/>
</dbReference>
<evidence type="ECO:0000259" key="7">
    <source>
        <dbReference type="PROSITE" id="PS51900"/>
    </source>
</evidence>
<keyword evidence="9" id="KW-1185">Reference proteome</keyword>
<dbReference type="SUPFAM" id="SSF56349">
    <property type="entry name" value="DNA breaking-rejoining enzymes"/>
    <property type="match status" value="1"/>
</dbReference>
<feature type="domain" description="Tyr recombinase" evidence="6">
    <location>
        <begin position="98"/>
        <end position="298"/>
    </location>
</feature>
<dbReference type="PATRIC" id="fig|908627.4.peg.1202"/>
<feature type="domain" description="Core-binding (CB)" evidence="7">
    <location>
        <begin position="1"/>
        <end position="77"/>
    </location>
</feature>
<dbReference type="GO" id="GO:0006310">
    <property type="term" value="P:DNA recombination"/>
    <property type="evidence" value="ECO:0007669"/>
    <property type="project" value="UniProtKB-KW"/>
</dbReference>
<evidence type="ECO:0000259" key="6">
    <source>
        <dbReference type="PROSITE" id="PS51898"/>
    </source>
</evidence>
<keyword evidence="1" id="KW-0159">Chromosome partition</keyword>
<organism evidence="8 9">
    <name type="scientific">Caballeronia mineralivorans PML1(12)</name>
    <dbReference type="NCBI Taxonomy" id="908627"/>
    <lineage>
        <taxon>Bacteria</taxon>
        <taxon>Pseudomonadati</taxon>
        <taxon>Pseudomonadota</taxon>
        <taxon>Betaproteobacteria</taxon>
        <taxon>Burkholderiales</taxon>
        <taxon>Burkholderiaceae</taxon>
        <taxon>Caballeronia</taxon>
    </lineage>
</organism>
<evidence type="ECO:0000256" key="3">
    <source>
        <dbReference type="ARBA" id="ARBA00023125"/>
    </source>
</evidence>